<keyword evidence="2" id="KW-1185">Reference proteome</keyword>
<reference evidence="1 2" key="2">
    <citation type="journal article" date="2016" name="Genome Announc.">
        <title>Complete Genome Sequence of Sphingopyxis macrogoltabida Strain 203N (NBRC 111659), a Polyethylene Glycol Degrader.</title>
        <authorList>
            <person name="Ohtsubo Y."/>
            <person name="Nonoyama S."/>
            <person name="Nagata Y."/>
            <person name="Numata M."/>
            <person name="Tsuchikane K."/>
            <person name="Hosoyama A."/>
            <person name="Yamazoe A."/>
            <person name="Tsuda M."/>
            <person name="Fujita N."/>
            <person name="Kawai F."/>
        </authorList>
    </citation>
    <scope>NUCLEOTIDE SEQUENCE [LARGE SCALE GENOMIC DNA]</scope>
    <source>
        <strain evidence="1 2">203N</strain>
    </source>
</reference>
<keyword evidence="1" id="KW-0614">Plasmid</keyword>
<dbReference type="Proteomes" id="UP000076088">
    <property type="component" value="Plasmid unnamed2"/>
</dbReference>
<accession>A0AAC9FHU6</accession>
<evidence type="ECO:0000313" key="2">
    <source>
        <dbReference type="Proteomes" id="UP000076088"/>
    </source>
</evidence>
<name>A0AAC9FHU6_SPHMC</name>
<protein>
    <submittedName>
        <fullName evidence="1">Uncharacterized protein</fullName>
    </submittedName>
</protein>
<proteinExistence type="predicted"/>
<dbReference type="EMBL" id="CP013346">
    <property type="protein sequence ID" value="AMU92921.1"/>
    <property type="molecule type" value="Genomic_DNA"/>
</dbReference>
<geneLocation type="plasmid" evidence="1 2">
    <name>unnamed2</name>
</geneLocation>
<reference evidence="2" key="1">
    <citation type="submission" date="2015-11" db="EMBL/GenBank/DDBJ databases">
        <title>Complete genome sequence of a polyethylene-glycol degrader Sphingopyxis macrogoltabida 203N (NBRC 111659).</title>
        <authorList>
            <person name="Yoshiyuki O."/>
            <person name="Shouta N."/>
            <person name="Nagata Y."/>
            <person name="Numata M."/>
            <person name="Tsuchikane K."/>
            <person name="Hosoyama A."/>
            <person name="Yamazoe A."/>
            <person name="Tsuda M."/>
            <person name="Fujita N."/>
            <person name="Kawai F."/>
        </authorList>
    </citation>
    <scope>NUCLEOTIDE SEQUENCE [LARGE SCALE GENOMIC DNA]</scope>
    <source>
        <strain evidence="2">203N</strain>
        <plasmid evidence="2">unnamed2</plasmid>
    </source>
</reference>
<sequence length="101" mass="10880">MDDFWIAADYPARRHLGSSMATGVGHVAEPADRLTGAARQAFQQGLGRIVRAAVKIADIAAKAISTEGRYTHAVGVGQSADVSVQPLQRTRLRMQRPARAR</sequence>
<dbReference type="AlphaFoldDB" id="A0AAC9FHU6"/>
<evidence type="ECO:0000313" key="1">
    <source>
        <dbReference type="EMBL" id="AMU92921.1"/>
    </source>
</evidence>
<organism evidence="1 2">
    <name type="scientific">Sphingopyxis macrogoltabida</name>
    <name type="common">Sphingomonas macrogoltabidus</name>
    <dbReference type="NCBI Taxonomy" id="33050"/>
    <lineage>
        <taxon>Bacteria</taxon>
        <taxon>Pseudomonadati</taxon>
        <taxon>Pseudomonadota</taxon>
        <taxon>Alphaproteobacteria</taxon>
        <taxon>Sphingomonadales</taxon>
        <taxon>Sphingomonadaceae</taxon>
        <taxon>Sphingopyxis</taxon>
    </lineage>
</organism>
<dbReference type="KEGG" id="smaz:LH19_28290"/>
<gene>
    <name evidence="1" type="ORF">ATM17_40290</name>
</gene>